<dbReference type="InterPro" id="IPR001466">
    <property type="entry name" value="Beta-lactam-related"/>
</dbReference>
<feature type="transmembrane region" description="Helical" evidence="1">
    <location>
        <begin position="570"/>
        <end position="588"/>
    </location>
</feature>
<dbReference type="PANTHER" id="PTHR46825:SF9">
    <property type="entry name" value="BETA-LACTAMASE-RELATED DOMAIN-CONTAINING PROTEIN"/>
    <property type="match status" value="1"/>
</dbReference>
<feature type="transmembrane region" description="Helical" evidence="1">
    <location>
        <begin position="496"/>
        <end position="519"/>
    </location>
</feature>
<feature type="transmembrane region" description="Helical" evidence="1">
    <location>
        <begin position="531"/>
        <end position="550"/>
    </location>
</feature>
<evidence type="ECO:0000259" key="2">
    <source>
        <dbReference type="Pfam" id="PF00144"/>
    </source>
</evidence>
<keyword evidence="1" id="KW-0812">Transmembrane</keyword>
<comment type="caution">
    <text evidence="3">The sequence shown here is derived from an EMBL/GenBank/DDBJ whole genome shotgun (WGS) entry which is preliminary data.</text>
</comment>
<dbReference type="InterPro" id="IPR050491">
    <property type="entry name" value="AmpC-like"/>
</dbReference>
<reference evidence="3 4" key="1">
    <citation type="submission" date="2023-11" db="EMBL/GenBank/DDBJ databases">
        <title>Winogradskyella pelagius sp. nov., isolated from coastal sediment.</title>
        <authorList>
            <person name="Li F."/>
        </authorList>
    </citation>
    <scope>NUCLEOTIDE SEQUENCE [LARGE SCALE GENOMIC DNA]</scope>
    <source>
        <strain evidence="3 4">KCTC 23502</strain>
    </source>
</reference>
<organism evidence="3 4">
    <name type="scientific">Winogradskyella aquimaris</name>
    <dbReference type="NCBI Taxonomy" id="864074"/>
    <lineage>
        <taxon>Bacteria</taxon>
        <taxon>Pseudomonadati</taxon>
        <taxon>Bacteroidota</taxon>
        <taxon>Flavobacteriia</taxon>
        <taxon>Flavobacteriales</taxon>
        <taxon>Flavobacteriaceae</taxon>
        <taxon>Winogradskyella</taxon>
    </lineage>
</organism>
<dbReference type="GO" id="GO:0016787">
    <property type="term" value="F:hydrolase activity"/>
    <property type="evidence" value="ECO:0007669"/>
    <property type="project" value="UniProtKB-KW"/>
</dbReference>
<evidence type="ECO:0000313" key="3">
    <source>
        <dbReference type="EMBL" id="MDY2587812.1"/>
    </source>
</evidence>
<dbReference type="EMBL" id="JAXDAE010000010">
    <property type="protein sequence ID" value="MDY2587812.1"/>
    <property type="molecule type" value="Genomic_DNA"/>
</dbReference>
<keyword evidence="3" id="KW-0378">Hydrolase</keyword>
<gene>
    <name evidence="3" type="ORF">SNF14_10700</name>
</gene>
<protein>
    <submittedName>
        <fullName evidence="3">Serine hydrolase domain-containing protein</fullName>
        <ecNumber evidence="3">3.1.1.103</ecNumber>
    </submittedName>
</protein>
<name>A0ABU5EP27_9FLAO</name>
<dbReference type="InterPro" id="IPR012338">
    <property type="entry name" value="Beta-lactam/transpept-like"/>
</dbReference>
<evidence type="ECO:0000256" key="1">
    <source>
        <dbReference type="SAM" id="Phobius"/>
    </source>
</evidence>
<feature type="domain" description="Beta-lactamase-related" evidence="2">
    <location>
        <begin position="44"/>
        <end position="354"/>
    </location>
</feature>
<accession>A0ABU5EP27</accession>
<dbReference type="RefSeq" id="WP_320556163.1">
    <property type="nucleotide sequence ID" value="NZ_JAXDAE010000010.1"/>
</dbReference>
<dbReference type="Pfam" id="PF00144">
    <property type="entry name" value="Beta-lactamase"/>
    <property type="match status" value="1"/>
</dbReference>
<feature type="transmembrane region" description="Helical" evidence="1">
    <location>
        <begin position="600"/>
        <end position="622"/>
    </location>
</feature>
<dbReference type="Proteomes" id="UP001285855">
    <property type="component" value="Unassembled WGS sequence"/>
</dbReference>
<evidence type="ECO:0000313" key="4">
    <source>
        <dbReference type="Proteomes" id="UP001285855"/>
    </source>
</evidence>
<dbReference type="SUPFAM" id="SSF56601">
    <property type="entry name" value="beta-lactamase/transpeptidase-like"/>
    <property type="match status" value="1"/>
</dbReference>
<keyword evidence="4" id="KW-1185">Reference proteome</keyword>
<dbReference type="Gene3D" id="3.40.710.10">
    <property type="entry name" value="DD-peptidase/beta-lactamase superfamily"/>
    <property type="match status" value="1"/>
</dbReference>
<dbReference type="PANTHER" id="PTHR46825">
    <property type="entry name" value="D-ALANYL-D-ALANINE-CARBOXYPEPTIDASE/ENDOPEPTIDASE AMPH"/>
    <property type="match status" value="1"/>
</dbReference>
<proteinExistence type="predicted"/>
<keyword evidence="1" id="KW-1133">Transmembrane helix</keyword>
<keyword evidence="1" id="KW-0472">Membrane</keyword>
<sequence>MNKRQVLITLITLLGLIQTNFSQELNTSSSDLKSWIDKQFLTARDSLNIPGSTFALVHKDSIVYIQGYGLADIENKMSVSDSTTLFRIASISKTFVGVSIMQLYEDGKLTLDEDVNTYLKSMQLDYHYEPPITIRHLLTHTAGIDESNLENRVRTKEELISLGAYLDKKLPPQIRPPGEAISYNNFGYALLGLIVEDISGLTFDEYVRINILEPLEMNFTSFKEYIFDDELYAKSYTLKNNELVAYPKGYVLQYPAGSIMSNAKEMSNYMSMFLNHGAYKNQKLLDSLTLVKQLSQAFKHYEKAQNGWLLGFYEGHWKGLRIVQHAGDIDGFASLLMLIPEKDIAVFLSVNSSSIKDLTNRNFVNQFTDKLLAKLFPTIAKNENSKETPKKGRVSKPLKAFEGVYRPTRYAQSTLDKVALFIGIRPDIKISVKNDRLLINGDEEELIPISNLSFYAINQEKYTSFKQNDYGNIAYYFLDNQAYHKVSWHSTLRFQITMIVSILVVFILFILGTMIRRLFLNKKEVHLVGKLNLSIAILSFLFVFIFGYSLMTTDPNEFLYGLPFIVKASLILPLLIIILTAISLIAIFRAIREKKSRFWWFNYLVTIGALFFIVWLSFWNLIGFNY</sequence>
<dbReference type="EC" id="3.1.1.103" evidence="3"/>